<dbReference type="Pfam" id="PF25821">
    <property type="entry name" value="DUF7950"/>
    <property type="match status" value="1"/>
</dbReference>
<evidence type="ECO:0000259" key="2">
    <source>
        <dbReference type="Pfam" id="PF25821"/>
    </source>
</evidence>
<proteinExistence type="predicted"/>
<organism evidence="3 4">
    <name type="scientific">Capsicum baccatum</name>
    <name type="common">Peruvian pepper</name>
    <dbReference type="NCBI Taxonomy" id="33114"/>
    <lineage>
        <taxon>Eukaryota</taxon>
        <taxon>Viridiplantae</taxon>
        <taxon>Streptophyta</taxon>
        <taxon>Embryophyta</taxon>
        <taxon>Tracheophyta</taxon>
        <taxon>Spermatophyta</taxon>
        <taxon>Magnoliopsida</taxon>
        <taxon>eudicotyledons</taxon>
        <taxon>Gunneridae</taxon>
        <taxon>Pentapetalae</taxon>
        <taxon>asterids</taxon>
        <taxon>lamiids</taxon>
        <taxon>Solanales</taxon>
        <taxon>Solanaceae</taxon>
        <taxon>Solanoideae</taxon>
        <taxon>Capsiceae</taxon>
        <taxon>Capsicum</taxon>
    </lineage>
</organism>
<reference evidence="3 4" key="1">
    <citation type="journal article" date="2017" name="Genome Biol.">
        <title>New reference genome sequences of hot pepper reveal the massive evolution of plant disease-resistance genes by retroduplication.</title>
        <authorList>
            <person name="Kim S."/>
            <person name="Park J."/>
            <person name="Yeom S.I."/>
            <person name="Kim Y.M."/>
            <person name="Seo E."/>
            <person name="Kim K.T."/>
            <person name="Kim M.S."/>
            <person name="Lee J.M."/>
            <person name="Cheong K."/>
            <person name="Shin H.S."/>
            <person name="Kim S.B."/>
            <person name="Han K."/>
            <person name="Lee J."/>
            <person name="Park M."/>
            <person name="Lee H.A."/>
            <person name="Lee H.Y."/>
            <person name="Lee Y."/>
            <person name="Oh S."/>
            <person name="Lee J.H."/>
            <person name="Choi E."/>
            <person name="Choi E."/>
            <person name="Lee S.E."/>
            <person name="Jeon J."/>
            <person name="Kim H."/>
            <person name="Choi G."/>
            <person name="Song H."/>
            <person name="Lee J."/>
            <person name="Lee S.C."/>
            <person name="Kwon J.K."/>
            <person name="Lee H.Y."/>
            <person name="Koo N."/>
            <person name="Hong Y."/>
            <person name="Kim R.W."/>
            <person name="Kang W.H."/>
            <person name="Huh J.H."/>
            <person name="Kang B.C."/>
            <person name="Yang T.J."/>
            <person name="Lee Y.H."/>
            <person name="Bennetzen J.L."/>
            <person name="Choi D."/>
        </authorList>
    </citation>
    <scope>NUCLEOTIDE SEQUENCE [LARGE SCALE GENOMIC DNA]</scope>
    <source>
        <strain evidence="4">cv. PBC81</strain>
    </source>
</reference>
<dbReference type="STRING" id="33114.A0A2G2X8N7"/>
<protein>
    <recommendedName>
        <fullName evidence="2">DUF7950 domain-containing protein</fullName>
    </recommendedName>
</protein>
<feature type="domain" description="DUF7950" evidence="2">
    <location>
        <begin position="188"/>
        <end position="315"/>
    </location>
</feature>
<keyword evidence="4" id="KW-1185">Reference proteome</keyword>
<name>A0A2G2X8N7_CAPBA</name>
<comment type="caution">
    <text evidence="3">The sequence shown here is derived from an EMBL/GenBank/DDBJ whole genome shotgun (WGS) entry which is preliminary data.</text>
</comment>
<dbReference type="OrthoDB" id="1898295at2759"/>
<evidence type="ECO:0000313" key="3">
    <source>
        <dbReference type="EMBL" id="PHT53701.1"/>
    </source>
</evidence>
<evidence type="ECO:0000313" key="4">
    <source>
        <dbReference type="Proteomes" id="UP000224567"/>
    </source>
</evidence>
<dbReference type="EMBL" id="MLFT02000003">
    <property type="protein sequence ID" value="PHT53701.1"/>
    <property type="molecule type" value="Genomic_DNA"/>
</dbReference>
<reference evidence="4" key="2">
    <citation type="journal article" date="2017" name="J. Anim. Genet.">
        <title>Multiple reference genome sequences of hot pepper reveal the massive evolution of plant disease resistance genes by retroduplication.</title>
        <authorList>
            <person name="Kim S."/>
            <person name="Park J."/>
            <person name="Yeom S.-I."/>
            <person name="Kim Y.-M."/>
            <person name="Seo E."/>
            <person name="Kim K.-T."/>
            <person name="Kim M.-S."/>
            <person name="Lee J.M."/>
            <person name="Cheong K."/>
            <person name="Shin H.-S."/>
            <person name="Kim S.-B."/>
            <person name="Han K."/>
            <person name="Lee J."/>
            <person name="Park M."/>
            <person name="Lee H.-A."/>
            <person name="Lee H.-Y."/>
            <person name="Lee Y."/>
            <person name="Oh S."/>
            <person name="Lee J.H."/>
            <person name="Choi E."/>
            <person name="Choi E."/>
            <person name="Lee S.E."/>
            <person name="Jeon J."/>
            <person name="Kim H."/>
            <person name="Choi G."/>
            <person name="Song H."/>
            <person name="Lee J."/>
            <person name="Lee S.-C."/>
            <person name="Kwon J.-K."/>
            <person name="Lee H.-Y."/>
            <person name="Koo N."/>
            <person name="Hong Y."/>
            <person name="Kim R.W."/>
            <person name="Kang W.-H."/>
            <person name="Huh J.H."/>
            <person name="Kang B.-C."/>
            <person name="Yang T.-J."/>
            <person name="Lee Y.-H."/>
            <person name="Bennetzen J.L."/>
            <person name="Choi D."/>
        </authorList>
    </citation>
    <scope>NUCLEOTIDE SEQUENCE [LARGE SCALE GENOMIC DNA]</scope>
    <source>
        <strain evidence="4">cv. PBC81</strain>
    </source>
</reference>
<dbReference type="PANTHER" id="PTHR33595:SF7">
    <property type="entry name" value="OS12G0242500 PROTEIN"/>
    <property type="match status" value="1"/>
</dbReference>
<dbReference type="InterPro" id="IPR057710">
    <property type="entry name" value="DUF7950"/>
</dbReference>
<accession>A0A2G2X8N7</accession>
<dbReference type="Proteomes" id="UP000224567">
    <property type="component" value="Unassembled WGS sequence"/>
</dbReference>
<feature type="compositionally biased region" description="Low complexity" evidence="1">
    <location>
        <begin position="75"/>
        <end position="91"/>
    </location>
</feature>
<sequence length="329" mass="35859">MDGRGGCCIARYAAGGGGVYDMSKVDRIMLRYRPIAPKPAAGGSVSGATTPPQKTEVTLRTGRWKRRYVKDHNKNGNSSSSNKKSNSGTSTGRKRKAASPEENESSGKTVSGGETVVTLPLLSESPERKDDSPTDHLVKKNEKNAPIWLSFGGNQGRVSNNNNNNDINGGVGMDRSGVMFPQPVRVVGSWVKVESVTDAWVEVYGLGRTDEEKLVNLEKDTCPGFISDGLNRVRWANKAYKDLVGDGGPAGEVVVWLVMKEDVPLPESKTTAAFTCKVRVVRCGKEKNSLILPCDVWRMDGGGFAWRLDTEAALSLGRWFGWWQVIYLC</sequence>
<dbReference type="PANTHER" id="PTHR33595">
    <property type="entry name" value="VON WILLEBRAND FACTOR A DOMAIN PROTEIN"/>
    <property type="match status" value="1"/>
</dbReference>
<evidence type="ECO:0000256" key="1">
    <source>
        <dbReference type="SAM" id="MobiDB-lite"/>
    </source>
</evidence>
<gene>
    <name evidence="3" type="ORF">CQW23_08163</name>
</gene>
<feature type="compositionally biased region" description="Polar residues" evidence="1">
    <location>
        <begin position="46"/>
        <end position="58"/>
    </location>
</feature>
<dbReference type="AlphaFoldDB" id="A0A2G2X8N7"/>
<feature type="compositionally biased region" description="Basic and acidic residues" evidence="1">
    <location>
        <begin position="125"/>
        <end position="143"/>
    </location>
</feature>
<feature type="region of interest" description="Disordered" evidence="1">
    <location>
        <begin position="37"/>
        <end position="143"/>
    </location>
</feature>